<keyword evidence="2" id="KW-1185">Reference proteome</keyword>
<dbReference type="Proteomes" id="UP001396334">
    <property type="component" value="Unassembled WGS sequence"/>
</dbReference>
<organism evidence="1 2">
    <name type="scientific">Hibiscus sabdariffa</name>
    <name type="common">roselle</name>
    <dbReference type="NCBI Taxonomy" id="183260"/>
    <lineage>
        <taxon>Eukaryota</taxon>
        <taxon>Viridiplantae</taxon>
        <taxon>Streptophyta</taxon>
        <taxon>Embryophyta</taxon>
        <taxon>Tracheophyta</taxon>
        <taxon>Spermatophyta</taxon>
        <taxon>Magnoliopsida</taxon>
        <taxon>eudicotyledons</taxon>
        <taxon>Gunneridae</taxon>
        <taxon>Pentapetalae</taxon>
        <taxon>rosids</taxon>
        <taxon>malvids</taxon>
        <taxon>Malvales</taxon>
        <taxon>Malvaceae</taxon>
        <taxon>Malvoideae</taxon>
        <taxon>Hibiscus</taxon>
    </lineage>
</organism>
<reference evidence="1 2" key="1">
    <citation type="journal article" date="2024" name="G3 (Bethesda)">
        <title>Genome assembly of Hibiscus sabdariffa L. provides insights into metabolisms of medicinal natural products.</title>
        <authorList>
            <person name="Kim T."/>
        </authorList>
    </citation>
    <scope>NUCLEOTIDE SEQUENCE [LARGE SCALE GENOMIC DNA]</scope>
    <source>
        <strain evidence="1">TK-2024</strain>
        <tissue evidence="1">Old leaves</tissue>
    </source>
</reference>
<comment type="caution">
    <text evidence="1">The sequence shown here is derived from an EMBL/GenBank/DDBJ whole genome shotgun (WGS) entry which is preliminary data.</text>
</comment>
<dbReference type="PANTHER" id="PTHR13255">
    <property type="entry name" value="ATAXIN-10"/>
    <property type="match status" value="1"/>
</dbReference>
<dbReference type="PANTHER" id="PTHR13255:SF0">
    <property type="entry name" value="ATAXIN-10"/>
    <property type="match status" value="1"/>
</dbReference>
<dbReference type="InterPro" id="IPR051374">
    <property type="entry name" value="Ataxin-10/CTR86_families"/>
</dbReference>
<proteinExistence type="predicted"/>
<protein>
    <submittedName>
        <fullName evidence="1">Uncharacterized protein</fullName>
    </submittedName>
</protein>
<name>A0ABR2Q9C0_9ROSI</name>
<evidence type="ECO:0000313" key="2">
    <source>
        <dbReference type="Proteomes" id="UP001396334"/>
    </source>
</evidence>
<evidence type="ECO:0000313" key="1">
    <source>
        <dbReference type="EMBL" id="KAK8997126.1"/>
    </source>
</evidence>
<sequence length="91" mass="10132">MCWRKNSFLEQNEIGIVLAVLRSAALASVPDLGIIHFGLQVLANVSLAGAAHQQAIWLKLFPNEFFMLAGILSQETNDLLCMILWKTWAGY</sequence>
<accession>A0ABR2Q9C0</accession>
<gene>
    <name evidence="1" type="ORF">V6N11_020612</name>
</gene>
<dbReference type="EMBL" id="JBBPBN010000043">
    <property type="protein sequence ID" value="KAK8997126.1"/>
    <property type="molecule type" value="Genomic_DNA"/>
</dbReference>